<gene>
    <name evidence="6" type="ORF">SAMN02746066_01859</name>
</gene>
<dbReference type="PANTHER" id="PTHR30632:SF0">
    <property type="entry name" value="SULFATE-BINDING PROTEIN"/>
    <property type="match status" value="1"/>
</dbReference>
<dbReference type="GO" id="GO:0030973">
    <property type="term" value="F:molybdate ion binding"/>
    <property type="evidence" value="ECO:0007669"/>
    <property type="project" value="TreeGrafter"/>
</dbReference>
<proteinExistence type="inferred from homology"/>
<dbReference type="Pfam" id="PF13531">
    <property type="entry name" value="SBP_bac_11"/>
    <property type="match status" value="1"/>
</dbReference>
<dbReference type="InterPro" id="IPR050682">
    <property type="entry name" value="ModA/WtpA"/>
</dbReference>
<evidence type="ECO:0000256" key="3">
    <source>
        <dbReference type="ARBA" id="ARBA00022729"/>
    </source>
</evidence>
<dbReference type="Gene3D" id="3.40.190.10">
    <property type="entry name" value="Periplasmic binding protein-like II"/>
    <property type="match status" value="2"/>
</dbReference>
<evidence type="ECO:0000256" key="4">
    <source>
        <dbReference type="SAM" id="MobiDB-lite"/>
    </source>
</evidence>
<organism evidence="6 7">
    <name type="scientific">Anaerosporobacter mobilis DSM 15930</name>
    <dbReference type="NCBI Taxonomy" id="1120996"/>
    <lineage>
        <taxon>Bacteria</taxon>
        <taxon>Bacillati</taxon>
        <taxon>Bacillota</taxon>
        <taxon>Clostridia</taxon>
        <taxon>Lachnospirales</taxon>
        <taxon>Lachnospiraceae</taxon>
        <taxon>Anaerosporobacter</taxon>
    </lineage>
</organism>
<accession>A0A1M7IH23</accession>
<protein>
    <submittedName>
        <fullName evidence="6">Molybdate transport system substrate-binding protein</fullName>
    </submittedName>
</protein>
<dbReference type="GO" id="GO:0046872">
    <property type="term" value="F:metal ion binding"/>
    <property type="evidence" value="ECO:0007669"/>
    <property type="project" value="UniProtKB-KW"/>
</dbReference>
<dbReference type="OrthoDB" id="9785015at2"/>
<evidence type="ECO:0000313" key="6">
    <source>
        <dbReference type="EMBL" id="SHM40041.1"/>
    </source>
</evidence>
<feature type="chain" id="PRO_5009926924" evidence="5">
    <location>
        <begin position="26"/>
        <end position="322"/>
    </location>
</feature>
<dbReference type="PROSITE" id="PS51257">
    <property type="entry name" value="PROKAR_LIPOPROTEIN"/>
    <property type="match status" value="1"/>
</dbReference>
<keyword evidence="7" id="KW-1185">Reference proteome</keyword>
<dbReference type="EMBL" id="FRCP01000009">
    <property type="protein sequence ID" value="SHM40041.1"/>
    <property type="molecule type" value="Genomic_DNA"/>
</dbReference>
<dbReference type="SUPFAM" id="SSF53850">
    <property type="entry name" value="Periplasmic binding protein-like II"/>
    <property type="match status" value="1"/>
</dbReference>
<sequence length="322" mass="34682">MKRRIVSLVMVVMLLASLLMGCASKKDNKGAEAKSTSVELESETTSADVDSETANTETKTQTTSSVVKSEATQTEIQVFIAASLSGAMEEIKNMYNETHPNVTITYNADSSGTLLTQVQEGYECDIFFSAATKQMDTLESEGYLVEGTRKNLLNNQVVLITPKGSGTKVTGFDTMNLAESMALAGGSVPVGKYTRTILVNLGLLEAVDDTAVYTTEEVSVALGGIEINECGNVSKVTEAVKEGSNEIGTVYYSDAYSVKDDVDIIAYADKALTGDIIYPVAMLNNSEADDLKKQAAADFLAFLDTDEAKAVFEKYMFMIYTE</sequence>
<evidence type="ECO:0000256" key="1">
    <source>
        <dbReference type="ARBA" id="ARBA00009175"/>
    </source>
</evidence>
<dbReference type="STRING" id="1120996.SAMN02746066_01859"/>
<comment type="similarity">
    <text evidence="1">Belongs to the bacterial solute-binding protein ModA family.</text>
</comment>
<evidence type="ECO:0000256" key="5">
    <source>
        <dbReference type="SAM" id="SignalP"/>
    </source>
</evidence>
<evidence type="ECO:0000256" key="2">
    <source>
        <dbReference type="ARBA" id="ARBA00022723"/>
    </source>
</evidence>
<dbReference type="Proteomes" id="UP000184038">
    <property type="component" value="Unassembled WGS sequence"/>
</dbReference>
<dbReference type="InterPro" id="IPR005950">
    <property type="entry name" value="ModA"/>
</dbReference>
<evidence type="ECO:0000313" key="7">
    <source>
        <dbReference type="Proteomes" id="UP000184038"/>
    </source>
</evidence>
<feature type="signal peptide" evidence="5">
    <location>
        <begin position="1"/>
        <end position="25"/>
    </location>
</feature>
<reference evidence="6 7" key="1">
    <citation type="submission" date="2016-11" db="EMBL/GenBank/DDBJ databases">
        <authorList>
            <person name="Jaros S."/>
            <person name="Januszkiewicz K."/>
            <person name="Wedrychowicz H."/>
        </authorList>
    </citation>
    <scope>NUCLEOTIDE SEQUENCE [LARGE SCALE GENOMIC DNA]</scope>
    <source>
        <strain evidence="6 7">DSM 15930</strain>
    </source>
</reference>
<feature type="region of interest" description="Disordered" evidence="4">
    <location>
        <begin position="30"/>
        <end position="67"/>
    </location>
</feature>
<name>A0A1M7IH23_9FIRM</name>
<dbReference type="NCBIfam" id="TIGR01256">
    <property type="entry name" value="modA"/>
    <property type="match status" value="1"/>
</dbReference>
<dbReference type="RefSeq" id="WP_073286457.1">
    <property type="nucleotide sequence ID" value="NZ_FRCP01000009.1"/>
</dbReference>
<dbReference type="PANTHER" id="PTHR30632">
    <property type="entry name" value="MOLYBDATE-BINDING PERIPLASMIC PROTEIN"/>
    <property type="match status" value="1"/>
</dbReference>
<feature type="compositionally biased region" description="Low complexity" evidence="4">
    <location>
        <begin position="35"/>
        <end position="67"/>
    </location>
</feature>
<dbReference type="GO" id="GO:0015689">
    <property type="term" value="P:molybdate ion transport"/>
    <property type="evidence" value="ECO:0007669"/>
    <property type="project" value="InterPro"/>
</dbReference>
<dbReference type="AlphaFoldDB" id="A0A1M7IH23"/>
<keyword evidence="3 5" id="KW-0732">Signal</keyword>
<keyword evidence="2" id="KW-0479">Metal-binding</keyword>